<protein>
    <recommendedName>
        <fullName evidence="8">ABC-type dipeptide transporter</fullName>
        <ecNumber evidence="8">7.4.2.9</ecNumber>
    </recommendedName>
</protein>
<keyword evidence="5" id="KW-0547">Nucleotide-binding</keyword>
<organism evidence="12 13">
    <name type="scientific">Kistimonas scapharcae</name>
    <dbReference type="NCBI Taxonomy" id="1036133"/>
    <lineage>
        <taxon>Bacteria</taxon>
        <taxon>Pseudomonadati</taxon>
        <taxon>Pseudomonadota</taxon>
        <taxon>Gammaproteobacteria</taxon>
        <taxon>Oceanospirillales</taxon>
        <taxon>Endozoicomonadaceae</taxon>
        <taxon>Kistimonas</taxon>
    </lineage>
</organism>
<evidence type="ECO:0000256" key="2">
    <source>
        <dbReference type="ARBA" id="ARBA00005417"/>
    </source>
</evidence>
<dbReference type="PROSITE" id="PS50893">
    <property type="entry name" value="ABC_TRANSPORTER_2"/>
    <property type="match status" value="2"/>
</dbReference>
<keyword evidence="13" id="KW-1185">Reference proteome</keyword>
<evidence type="ECO:0000256" key="1">
    <source>
        <dbReference type="ARBA" id="ARBA00004417"/>
    </source>
</evidence>
<reference evidence="13" key="1">
    <citation type="journal article" date="2019" name="Int. J. Syst. Evol. Microbiol.">
        <title>The Global Catalogue of Microorganisms (GCM) 10K type strain sequencing project: providing services to taxonomists for standard genome sequencing and annotation.</title>
        <authorList>
            <consortium name="The Broad Institute Genomics Platform"/>
            <consortium name="The Broad Institute Genome Sequencing Center for Infectious Disease"/>
            <person name="Wu L."/>
            <person name="Ma J."/>
        </authorList>
    </citation>
    <scope>NUCLEOTIDE SEQUENCE [LARGE SCALE GENOMIC DNA]</scope>
    <source>
        <strain evidence="13">JCM 17805</strain>
    </source>
</reference>
<comment type="subcellular location">
    <subcellularLocation>
        <location evidence="1">Cell inner membrane</location>
        <topology evidence="1">Peripheral membrane protein</topology>
    </subcellularLocation>
</comment>
<evidence type="ECO:0000256" key="9">
    <source>
        <dbReference type="ARBA" id="ARBA00047356"/>
    </source>
</evidence>
<keyword evidence="4" id="KW-1003">Cell membrane</keyword>
<dbReference type="NCBIfam" id="NF008453">
    <property type="entry name" value="PRK11308.1"/>
    <property type="match status" value="2"/>
</dbReference>
<dbReference type="Pfam" id="PF00005">
    <property type="entry name" value="ABC_tran"/>
    <property type="match status" value="2"/>
</dbReference>
<dbReference type="NCBIfam" id="NF007739">
    <property type="entry name" value="PRK10419.1"/>
    <property type="match status" value="2"/>
</dbReference>
<dbReference type="InterPro" id="IPR017871">
    <property type="entry name" value="ABC_transporter-like_CS"/>
</dbReference>
<dbReference type="EC" id="7.4.2.9" evidence="8"/>
<comment type="catalytic activity">
    <reaction evidence="9">
        <text>a dipeptide(out) + ATP + H2O = a dipeptide(in) + ADP + phosphate + H(+)</text>
        <dbReference type="Rhea" id="RHEA:23120"/>
        <dbReference type="ChEBI" id="CHEBI:15377"/>
        <dbReference type="ChEBI" id="CHEBI:15378"/>
        <dbReference type="ChEBI" id="CHEBI:30616"/>
        <dbReference type="ChEBI" id="CHEBI:43474"/>
        <dbReference type="ChEBI" id="CHEBI:90799"/>
        <dbReference type="ChEBI" id="CHEBI:456216"/>
        <dbReference type="EC" id="7.4.2.9"/>
    </reaction>
</comment>
<evidence type="ECO:0000256" key="10">
    <source>
        <dbReference type="SAM" id="MobiDB-lite"/>
    </source>
</evidence>
<evidence type="ECO:0000256" key="5">
    <source>
        <dbReference type="ARBA" id="ARBA00022741"/>
    </source>
</evidence>
<evidence type="ECO:0000256" key="3">
    <source>
        <dbReference type="ARBA" id="ARBA00022448"/>
    </source>
</evidence>
<evidence type="ECO:0000259" key="11">
    <source>
        <dbReference type="PROSITE" id="PS50893"/>
    </source>
</evidence>
<comment type="caution">
    <text evidence="12">The sequence shown here is derived from an EMBL/GenBank/DDBJ whole genome shotgun (WGS) entry which is preliminary data.</text>
</comment>
<evidence type="ECO:0000313" key="13">
    <source>
        <dbReference type="Proteomes" id="UP001500604"/>
    </source>
</evidence>
<evidence type="ECO:0000313" key="12">
    <source>
        <dbReference type="EMBL" id="GAA4650304.1"/>
    </source>
</evidence>
<dbReference type="PANTHER" id="PTHR43297:SF2">
    <property type="entry name" value="DIPEPTIDE TRANSPORT ATP-BINDING PROTEIN DPPD"/>
    <property type="match status" value="1"/>
</dbReference>
<gene>
    <name evidence="12" type="ORF">GCM10023116_25870</name>
</gene>
<evidence type="ECO:0000256" key="7">
    <source>
        <dbReference type="ARBA" id="ARBA00023136"/>
    </source>
</evidence>
<dbReference type="InterPro" id="IPR027417">
    <property type="entry name" value="P-loop_NTPase"/>
</dbReference>
<dbReference type="Proteomes" id="UP001500604">
    <property type="component" value="Unassembled WGS sequence"/>
</dbReference>
<evidence type="ECO:0000256" key="8">
    <source>
        <dbReference type="ARBA" id="ARBA00038852"/>
    </source>
</evidence>
<evidence type="ECO:0000256" key="6">
    <source>
        <dbReference type="ARBA" id="ARBA00022840"/>
    </source>
</evidence>
<dbReference type="InterPro" id="IPR003593">
    <property type="entry name" value="AAA+_ATPase"/>
</dbReference>
<feature type="domain" description="ABC transporter" evidence="11">
    <location>
        <begin position="315"/>
        <end position="555"/>
    </location>
</feature>
<dbReference type="PROSITE" id="PS00211">
    <property type="entry name" value="ABC_TRANSPORTER_1"/>
    <property type="match status" value="2"/>
</dbReference>
<keyword evidence="3" id="KW-0813">Transport</keyword>
<proteinExistence type="inferred from homology"/>
<feature type="region of interest" description="Disordered" evidence="10">
    <location>
        <begin position="1"/>
        <end position="34"/>
    </location>
</feature>
<sequence>MTGNTGQSVDNHKQPALARDSEQPVDNQNTPQTPRLSVHNLSVQLTGNGQTGILDNVSFDLNAGEIYALVGESGSGKSVTATAILRLLPDALTIAAGEVLLEGENLFALTEQSMTSVRGARIAMIFQDPMSALNPVQRIGDQIAETLRLHARDNEQNIRNRVVELLTETGIPDPKRRIDWYPHQLSGGQQQRVMIAMALACEPDILLADEPTTALDVTIQKQILALVAELTLKRRLAVLLITHDMGVVRTTADRVGVMYQGQIIEEATCEDFFHHPKEAYSRRLIDSLPDMSAYRPEEHETPLLTVQDLKVHFPIRKGILQRVHDHTRAVDGISLDIRRGETLALVGESGSGKSTTGRAILNMDRATAGVIHFDGQDITNLPRRAMLPLRKRIQVIFQSPYASMNPRMTVGAIIEEGMMSLLPEMNKSQRQARIEALLKQVQLEPEHRLRYPHEFSGGQRQRIAIARALAVEPDLIICDEPTSALDVSIRAEVLELLQTLQHNLGVSYLFITHDLSIIPQLAHRVAVMKDGVIVEQGKTEQIITRPQHPYTQALLASSPVMAAADG</sequence>
<dbReference type="Pfam" id="PF08352">
    <property type="entry name" value="oligo_HPY"/>
    <property type="match status" value="2"/>
</dbReference>
<dbReference type="EMBL" id="BAABFL010000384">
    <property type="protein sequence ID" value="GAA4650304.1"/>
    <property type="molecule type" value="Genomic_DNA"/>
</dbReference>
<dbReference type="Gene3D" id="3.40.50.300">
    <property type="entry name" value="P-loop containing nucleotide triphosphate hydrolases"/>
    <property type="match status" value="2"/>
</dbReference>
<name>A0ABP8V2R9_9GAMM</name>
<dbReference type="InterPro" id="IPR003439">
    <property type="entry name" value="ABC_transporter-like_ATP-bd"/>
</dbReference>
<dbReference type="GO" id="GO:0005524">
    <property type="term" value="F:ATP binding"/>
    <property type="evidence" value="ECO:0007669"/>
    <property type="project" value="UniProtKB-KW"/>
</dbReference>
<feature type="domain" description="ABC transporter" evidence="11">
    <location>
        <begin position="38"/>
        <end position="285"/>
    </location>
</feature>
<dbReference type="CDD" id="cd03257">
    <property type="entry name" value="ABC_NikE_OppD_transporters"/>
    <property type="match status" value="2"/>
</dbReference>
<evidence type="ECO:0000256" key="4">
    <source>
        <dbReference type="ARBA" id="ARBA00022475"/>
    </source>
</evidence>
<dbReference type="InterPro" id="IPR050388">
    <property type="entry name" value="ABC_Ni/Peptide_Import"/>
</dbReference>
<keyword evidence="6 12" id="KW-0067">ATP-binding</keyword>
<dbReference type="SUPFAM" id="SSF52540">
    <property type="entry name" value="P-loop containing nucleoside triphosphate hydrolases"/>
    <property type="match status" value="2"/>
</dbReference>
<feature type="compositionally biased region" description="Polar residues" evidence="10">
    <location>
        <begin position="24"/>
        <end position="34"/>
    </location>
</feature>
<dbReference type="RefSeq" id="WP_345196447.1">
    <property type="nucleotide sequence ID" value="NZ_BAABFL010000384.1"/>
</dbReference>
<dbReference type="InterPro" id="IPR013563">
    <property type="entry name" value="Oligopep_ABC_C"/>
</dbReference>
<dbReference type="SMART" id="SM00382">
    <property type="entry name" value="AAA"/>
    <property type="match status" value="2"/>
</dbReference>
<dbReference type="PANTHER" id="PTHR43297">
    <property type="entry name" value="OLIGOPEPTIDE TRANSPORT ATP-BINDING PROTEIN APPD"/>
    <property type="match status" value="1"/>
</dbReference>
<comment type="similarity">
    <text evidence="2">Belongs to the ABC transporter superfamily.</text>
</comment>
<accession>A0ABP8V2R9</accession>
<keyword evidence="7" id="KW-0472">Membrane</keyword>